<feature type="region of interest" description="Disordered" evidence="1">
    <location>
        <begin position="302"/>
        <end position="389"/>
    </location>
</feature>
<dbReference type="AlphaFoldDB" id="A0A7S0GLU3"/>
<name>A0A7S0GLU3_MICPS</name>
<protein>
    <recommendedName>
        <fullName evidence="3">Sulfotransferase</fullName>
    </recommendedName>
</protein>
<organism evidence="2">
    <name type="scientific">Micromonas pusilla</name>
    <name type="common">Picoplanktonic green alga</name>
    <name type="synonym">Chromulina pusilla</name>
    <dbReference type="NCBI Taxonomy" id="38833"/>
    <lineage>
        <taxon>Eukaryota</taxon>
        <taxon>Viridiplantae</taxon>
        <taxon>Chlorophyta</taxon>
        <taxon>Mamiellophyceae</taxon>
        <taxon>Mamiellales</taxon>
        <taxon>Mamiellaceae</taxon>
        <taxon>Micromonas</taxon>
    </lineage>
</organism>
<dbReference type="SUPFAM" id="SSF52540">
    <property type="entry name" value="P-loop containing nucleoside triphosphate hydrolases"/>
    <property type="match status" value="1"/>
</dbReference>
<evidence type="ECO:0008006" key="3">
    <source>
        <dbReference type="Google" id="ProtNLM"/>
    </source>
</evidence>
<feature type="region of interest" description="Disordered" evidence="1">
    <location>
        <begin position="138"/>
        <end position="186"/>
    </location>
</feature>
<evidence type="ECO:0000313" key="2">
    <source>
        <dbReference type="EMBL" id="CAD8432407.1"/>
    </source>
</evidence>
<accession>A0A7S0GLU3</accession>
<gene>
    <name evidence="2" type="ORF">MSP1401_LOCUS1988</name>
</gene>
<sequence length="957" mass="104917">MNRAEKKQSVLSEREFRETFVGADYDDDVSALLKRKTRSSRGKKEMTEEEIASARAGGLMASLGAKKPTSADVESYEADLAAGRVFESPEEEAEAKAEAKARYEAEVAREAELERARNADGSIKWDAPREVREALEAEAANADAETRGGAVSDAQTVARKKFREGERPTRSRAVNPDGSVPWDAPEVPTYVFNEELRSRLGGEEGEDTSLAWDAKPESELVSSFVSAKEETSGGDDRYDPQDSDEGAVAWTVAFDADAAAGDGALDAARLAEEAYDPSQSDHYLDDLLRPSDELLDAGVFGDEVAAVGKPRRDAGAKQKKERADAEEEESVSWNDERAWRSAVTGEAPEDEDAPYQDAPYEADEAADTSAEDDAEDEDDHLMPARESSIEFDTRDYDVGALGMRTRFDARLEPQSYEDELVDVQSSDRGKRFRAAALGDALLPPTNENVITDSARRSDHGTYAVCEQTSESGGPHRDESLCQKYAGDKRACQTYVAPTQSCWHKTVGAAFLDPASSDPALGARGGRGPLTGGENPDANAKWREQFYACMVGDPKFTGAVEAPYRLPLAPSHRSPASRVSPSLAAAASPPLPPLTEKFFRARPGTAYFYHFVHVPKAGGTYFKSLLHASETRRQLRLGGPDKRWDQSLVKSWNTKPLVDMTEASFANVLWRYVEGAKRGLAIRKLAKDASENASVTGEEEVSFDARLGQAERDADAFLGASTATPQFTGPGMRASYQEGHRAVSKGSLSMGACDAVDAPCAYLTVLRDPWEKFMSFYQYACLEGSENKGSWSEEWKRDATRKGYDVSGCPASPTQFYQNVGGMVEVLAPGAAPDSRCAVEAAKRNLASPCMRFLLLENLEEGLQYMRDGLPDFADIGAEHLDPAGDAAAQAQAKMVNSRRNGSSERMDDAKKKRLDAYKADENEMRELRRLMAGELEVYRFAKEERYLKQWEEPLRTC</sequence>
<feature type="compositionally biased region" description="Basic and acidic residues" evidence="1">
    <location>
        <begin position="310"/>
        <end position="323"/>
    </location>
</feature>
<feature type="compositionally biased region" description="Basic and acidic residues" evidence="1">
    <location>
        <begin position="227"/>
        <end position="240"/>
    </location>
</feature>
<feature type="region of interest" description="Disordered" evidence="1">
    <location>
        <begin position="221"/>
        <end position="244"/>
    </location>
</feature>
<dbReference type="InterPro" id="IPR027417">
    <property type="entry name" value="P-loop_NTPase"/>
</dbReference>
<feature type="compositionally biased region" description="Acidic residues" evidence="1">
    <location>
        <begin position="347"/>
        <end position="379"/>
    </location>
</feature>
<proteinExistence type="predicted"/>
<reference evidence="2" key="1">
    <citation type="submission" date="2021-01" db="EMBL/GenBank/DDBJ databases">
        <authorList>
            <person name="Corre E."/>
            <person name="Pelletier E."/>
            <person name="Niang G."/>
            <person name="Scheremetjew M."/>
            <person name="Finn R."/>
            <person name="Kale V."/>
            <person name="Holt S."/>
            <person name="Cochrane G."/>
            <person name="Meng A."/>
            <person name="Brown T."/>
            <person name="Cohen L."/>
        </authorList>
    </citation>
    <scope>NUCLEOTIDE SEQUENCE</scope>
    <source>
        <strain evidence="2">CCAC1681</strain>
    </source>
</reference>
<dbReference type="Gene3D" id="3.40.50.300">
    <property type="entry name" value="P-loop containing nucleotide triphosphate hydrolases"/>
    <property type="match status" value="1"/>
</dbReference>
<dbReference type="EMBL" id="HBEN01002423">
    <property type="protein sequence ID" value="CAD8432407.1"/>
    <property type="molecule type" value="Transcribed_RNA"/>
</dbReference>
<feature type="compositionally biased region" description="Basic and acidic residues" evidence="1">
    <location>
        <begin position="380"/>
        <end position="389"/>
    </location>
</feature>
<evidence type="ECO:0000256" key="1">
    <source>
        <dbReference type="SAM" id="MobiDB-lite"/>
    </source>
</evidence>